<dbReference type="EMBL" id="KP796148">
    <property type="protein sequence ID" value="AKT72763.1"/>
    <property type="molecule type" value="Genomic_DNA"/>
</dbReference>
<reference evidence="2 3" key="1">
    <citation type="journal article" date="2016" name="BMC Genomics">
        <title>A novel strain of cynomolgus macaque cytomegalovirus: implications for host-virus co-evolution.</title>
        <authorList>
            <person name="Russell J.N."/>
            <person name="Marsh A.K."/>
            <person name="Willer D.O."/>
            <person name="Ambagala A.P."/>
            <person name="Dzamba M."/>
            <person name="Chan J.K."/>
            <person name="Pilon R."/>
            <person name="Fournier J."/>
            <person name="Brudno M."/>
            <person name="Antony J.M."/>
            <person name="Sandstrom P."/>
            <person name="Evans B.J."/>
            <person name="MacDonald K.S."/>
        </authorList>
    </citation>
    <scope>NUCLEOTIDE SEQUENCE [LARGE SCALE GENOMIC DNA]</scope>
    <source>
        <strain evidence="2">Mauritius</strain>
    </source>
</reference>
<name>A0A0K1GZX0_9BETA</name>
<sequence>MVLAPLLLLAVLDPRPQRPFFRKLLNTRVKHDSLLLCLDAVFLVSIAAGSVTREIRFSSRLRACPLQSVQRHHLSWVSRELRIQRMIASSIQLLQATSSELASSLMTMCAFQCPQIHHRLCEYTMRPRQVSSLSMSPVPDPKGSDPKQGTKTTSIMHNSLYWGKGGNTDDEEYSGGVGAAGVAAADWLLAVASAVLGRDQGSLQA</sequence>
<protein>
    <submittedName>
        <fullName evidence="2">Uncharacterized protein</fullName>
    </submittedName>
</protein>
<accession>A0A0K1GZX0</accession>
<evidence type="ECO:0000313" key="2">
    <source>
        <dbReference type="EMBL" id="AKT72763.1"/>
    </source>
</evidence>
<evidence type="ECO:0000256" key="1">
    <source>
        <dbReference type="SAM" id="MobiDB-lite"/>
    </source>
</evidence>
<dbReference type="Proteomes" id="UP000118435">
    <property type="component" value="Segment"/>
</dbReference>
<organism evidence="2 3">
    <name type="scientific">Cynomolgus macaque cytomegalovirus strain Mauritius</name>
    <dbReference type="NCBI Taxonomy" id="1690255"/>
    <lineage>
        <taxon>Viruses</taxon>
        <taxon>Duplodnaviria</taxon>
        <taxon>Heunggongvirae</taxon>
        <taxon>Peploviricota</taxon>
        <taxon>Herviviricetes</taxon>
        <taxon>Herpesvirales</taxon>
        <taxon>Orthoherpesviridae</taxon>
        <taxon>Betaherpesvirinae</taxon>
        <taxon>Cytomegalovirus</taxon>
        <taxon>Cytomegalovirus macacinebeta3</taxon>
    </lineage>
</organism>
<evidence type="ECO:0000313" key="3">
    <source>
        <dbReference type="Proteomes" id="UP000118435"/>
    </source>
</evidence>
<feature type="region of interest" description="Disordered" evidence="1">
    <location>
        <begin position="132"/>
        <end position="155"/>
    </location>
</feature>
<proteinExistence type="predicted"/>
<gene>
    <name evidence="2" type="primary">Cy255</name>
</gene>